<dbReference type="RefSeq" id="XP_004994717.1">
    <property type="nucleotide sequence ID" value="XM_004994660.1"/>
</dbReference>
<feature type="compositionally biased region" description="Low complexity" evidence="1">
    <location>
        <begin position="193"/>
        <end position="213"/>
    </location>
</feature>
<dbReference type="KEGG" id="sre:PTSG_04624"/>
<dbReference type="InParanoid" id="F2U7Z0"/>
<evidence type="ECO:0000313" key="2">
    <source>
        <dbReference type="EMBL" id="EGD72895.1"/>
    </source>
</evidence>
<dbReference type="EMBL" id="GL832964">
    <property type="protein sequence ID" value="EGD72895.1"/>
    <property type="molecule type" value="Genomic_DNA"/>
</dbReference>
<keyword evidence="3" id="KW-1185">Reference proteome</keyword>
<organism evidence="3">
    <name type="scientific">Salpingoeca rosetta (strain ATCC 50818 / BSB-021)</name>
    <dbReference type="NCBI Taxonomy" id="946362"/>
    <lineage>
        <taxon>Eukaryota</taxon>
        <taxon>Choanoflagellata</taxon>
        <taxon>Craspedida</taxon>
        <taxon>Salpingoecidae</taxon>
        <taxon>Salpingoeca</taxon>
    </lineage>
</organism>
<feature type="compositionally biased region" description="Polar residues" evidence="1">
    <location>
        <begin position="332"/>
        <end position="362"/>
    </location>
</feature>
<sequence>MHARAPTQTQPLSETLNQVMLPSSNRKRISSPTPFASPAKDHTTSKMDPASLLPCPSPPAKRMLRLHHDDRVTDDDEYVRPAPRAHARASPAARPMWRPARSASTATGLAADCDCAAGTTSLGPRHDVSAPASACLPASRGRASSFDNGSSHASTYQPRSPFFCASAATTSTSSSSSSLDVPHFPFPSPPPTTSHSGAAPCTTTSATSSTGPTLSVSSTACKSPSPRRVSRGLSFSSPHRAHTATPITTPLASMTSASSLDLGAVASASSSMDMRCDDDDDEDDEEEGRGSDAEATAMDTVVAAHGHACMHAQQHSSHHHHHHHQQPHRHVSTGSSRSSWQPEDPFSSASSTRRNSLTSPNMLSGARQATLDLPQRTATASAPTTPPRPLLLHRRTSSTASPTAQAGAHQGQQASPSAHGKPTLSRPKPRFNLPTSPSMPSSPSLSPRHHARLMLPTSPSSCPTTPEPKSRRFSLLERRRERAMSWTENGRRPCMSPDLMRTGSLQLNVPVSDINAVHNDEDTRVDNMRGDRVDALFDAALAVGEEEAAKQLDASFSKDDA</sequence>
<feature type="compositionally biased region" description="Basic residues" evidence="1">
    <location>
        <begin position="316"/>
        <end position="331"/>
    </location>
</feature>
<reference evidence="2" key="1">
    <citation type="submission" date="2009-08" db="EMBL/GenBank/DDBJ databases">
        <title>Annotation of Salpingoeca rosetta.</title>
        <authorList>
            <consortium name="The Broad Institute Genome Sequencing Platform"/>
            <person name="Russ C."/>
            <person name="Cuomo C."/>
            <person name="Burger G."/>
            <person name="Gray M.W."/>
            <person name="Holland P.W.H."/>
            <person name="King N."/>
            <person name="Lang F.B.F."/>
            <person name="Roger A.J."/>
            <person name="Ruiz-Trillo I."/>
            <person name="Young S.K."/>
            <person name="Zeng Q."/>
            <person name="Gargeya S."/>
            <person name="Alvarado L."/>
            <person name="Berlin A."/>
            <person name="Chapman S.B."/>
            <person name="Chen Z."/>
            <person name="Freedman E."/>
            <person name="Gellesch M."/>
            <person name="Goldberg J."/>
            <person name="Griggs A."/>
            <person name="Gujja S."/>
            <person name="Heilman E."/>
            <person name="Heiman D."/>
            <person name="Howarth C."/>
            <person name="Mehta T."/>
            <person name="Neiman D."/>
            <person name="Pearson M."/>
            <person name="Roberts A."/>
            <person name="Saif S."/>
            <person name="Shea T."/>
            <person name="Shenoy N."/>
            <person name="Sisk P."/>
            <person name="Stolte C."/>
            <person name="Sykes S."/>
            <person name="White J."/>
            <person name="Yandava C."/>
            <person name="Haas B."/>
            <person name="Nusbaum C."/>
            <person name="Birren B."/>
        </authorList>
    </citation>
    <scope>NUCLEOTIDE SEQUENCE [LARGE SCALE GENOMIC DNA]</scope>
    <source>
        <strain evidence="2">ATCC 50818</strain>
    </source>
</reference>
<dbReference type="GeneID" id="16075298"/>
<feature type="region of interest" description="Disordered" evidence="1">
    <location>
        <begin position="174"/>
        <end position="252"/>
    </location>
</feature>
<gene>
    <name evidence="2" type="ORF">PTSG_04624</name>
</gene>
<feature type="region of interest" description="Disordered" evidence="1">
    <location>
        <begin position="311"/>
        <end position="473"/>
    </location>
</feature>
<protein>
    <submittedName>
        <fullName evidence="2">Uncharacterized protein</fullName>
    </submittedName>
</protein>
<dbReference type="Proteomes" id="UP000007799">
    <property type="component" value="Unassembled WGS sequence"/>
</dbReference>
<name>F2U7Z0_SALR5</name>
<dbReference type="AlphaFoldDB" id="F2U7Z0"/>
<feature type="region of interest" description="Disordered" evidence="1">
    <location>
        <begin position="1"/>
        <end position="62"/>
    </location>
</feature>
<proteinExistence type="predicted"/>
<evidence type="ECO:0000256" key="1">
    <source>
        <dbReference type="SAM" id="MobiDB-lite"/>
    </source>
</evidence>
<feature type="compositionally biased region" description="Polar residues" evidence="1">
    <location>
        <begin position="1"/>
        <end position="34"/>
    </location>
</feature>
<evidence type="ECO:0000313" key="3">
    <source>
        <dbReference type="Proteomes" id="UP000007799"/>
    </source>
</evidence>
<accession>F2U7Z0</accession>
<feature type="compositionally biased region" description="Acidic residues" evidence="1">
    <location>
        <begin position="276"/>
        <end position="287"/>
    </location>
</feature>
<feature type="compositionally biased region" description="Low complexity" evidence="1">
    <location>
        <begin position="434"/>
        <end position="446"/>
    </location>
</feature>
<feature type="compositionally biased region" description="Low complexity" evidence="1">
    <location>
        <begin position="404"/>
        <end position="419"/>
    </location>
</feature>
<feature type="region of interest" description="Disordered" evidence="1">
    <location>
        <begin position="268"/>
        <end position="293"/>
    </location>
</feature>